<comment type="caution">
    <text evidence="1">The sequence shown here is derived from an EMBL/GenBank/DDBJ whole genome shotgun (WGS) entry which is preliminary data.</text>
</comment>
<gene>
    <name evidence="1" type="ORF">GHI93_06450</name>
</gene>
<dbReference type="Proteomes" id="UP000439550">
    <property type="component" value="Unassembled WGS sequence"/>
</dbReference>
<keyword evidence="2" id="KW-1185">Reference proteome</keyword>
<reference evidence="1 2" key="1">
    <citation type="submission" date="2019-10" db="EMBL/GenBank/DDBJ databases">
        <authorList>
            <person name="Dong K."/>
        </authorList>
    </citation>
    <scope>NUCLEOTIDE SEQUENCE [LARGE SCALE GENOMIC DNA]</scope>
    <source>
        <strain evidence="1 2">DSM 28960</strain>
    </source>
</reference>
<evidence type="ECO:0000313" key="2">
    <source>
        <dbReference type="Proteomes" id="UP000439550"/>
    </source>
</evidence>
<proteinExistence type="predicted"/>
<dbReference type="RefSeq" id="WP_153496240.1">
    <property type="nucleotide sequence ID" value="NZ_CBCRWP010000027.1"/>
</dbReference>
<name>A0A7X1Z987_9LACT</name>
<dbReference type="EMBL" id="WITJ01000007">
    <property type="protein sequence ID" value="MQW39574.1"/>
    <property type="molecule type" value="Genomic_DNA"/>
</dbReference>
<protein>
    <submittedName>
        <fullName evidence="1">DUF771 domain-containing protein</fullName>
    </submittedName>
</protein>
<dbReference type="AlphaFoldDB" id="A0A7X1Z987"/>
<dbReference type="Pfam" id="PF05595">
    <property type="entry name" value="DUF771"/>
    <property type="match status" value="1"/>
</dbReference>
<evidence type="ECO:0000313" key="1">
    <source>
        <dbReference type="EMBL" id="MQW39574.1"/>
    </source>
</evidence>
<sequence>MEAEQVFTPFQIEVIEKIIEQSLENFNKNEVHQNNGWVGMKVFEEKSNRSRTTITKLLKQPINIKRFSVENGGWVYYPPDFGKWSFHYEEMMEFIEKEFYSKYNGGKIK</sequence>
<dbReference type="InterPro" id="IPR008489">
    <property type="entry name" value="DUF771"/>
</dbReference>
<accession>A0A7X1Z987</accession>
<organism evidence="1 2">
    <name type="scientific">Lactococcus hircilactis</name>
    <dbReference type="NCBI Taxonomy" id="1494462"/>
    <lineage>
        <taxon>Bacteria</taxon>
        <taxon>Bacillati</taxon>
        <taxon>Bacillota</taxon>
        <taxon>Bacilli</taxon>
        <taxon>Lactobacillales</taxon>
        <taxon>Streptococcaceae</taxon>
        <taxon>Lactococcus</taxon>
    </lineage>
</organism>
<dbReference type="OrthoDB" id="2187161at2"/>